<evidence type="ECO:0000313" key="4">
    <source>
        <dbReference type="EMBL" id="WIX76551.1"/>
    </source>
</evidence>
<organism evidence="4 5">
    <name type="scientific">Amycolatopsis carbonis</name>
    <dbReference type="NCBI Taxonomy" id="715471"/>
    <lineage>
        <taxon>Bacteria</taxon>
        <taxon>Bacillati</taxon>
        <taxon>Actinomycetota</taxon>
        <taxon>Actinomycetes</taxon>
        <taxon>Pseudonocardiales</taxon>
        <taxon>Pseudonocardiaceae</taxon>
        <taxon>Amycolatopsis</taxon>
    </lineage>
</organism>
<dbReference type="Pfam" id="PF00196">
    <property type="entry name" value="GerE"/>
    <property type="match status" value="1"/>
</dbReference>
<dbReference type="GO" id="GO:0005737">
    <property type="term" value="C:cytoplasm"/>
    <property type="evidence" value="ECO:0007669"/>
    <property type="project" value="TreeGrafter"/>
</dbReference>
<dbReference type="Pfam" id="PF13191">
    <property type="entry name" value="AAA_16"/>
    <property type="match status" value="1"/>
</dbReference>
<evidence type="ECO:0000313" key="5">
    <source>
        <dbReference type="Proteomes" id="UP001236014"/>
    </source>
</evidence>
<keyword evidence="2" id="KW-0067">ATP-binding</keyword>
<dbReference type="RefSeq" id="WP_285967299.1">
    <property type="nucleotide sequence ID" value="NZ_CP127294.1"/>
</dbReference>
<dbReference type="InterPro" id="IPR041664">
    <property type="entry name" value="AAA_16"/>
</dbReference>
<dbReference type="CDD" id="cd06170">
    <property type="entry name" value="LuxR_C_like"/>
    <property type="match status" value="1"/>
</dbReference>
<protein>
    <submittedName>
        <fullName evidence="4">AAA family ATPase</fullName>
    </submittedName>
</protein>
<evidence type="ECO:0000256" key="1">
    <source>
        <dbReference type="ARBA" id="ARBA00022741"/>
    </source>
</evidence>
<accession>A0A9Y2ICP1</accession>
<feature type="domain" description="HTH luxR-type" evidence="3">
    <location>
        <begin position="814"/>
        <end position="879"/>
    </location>
</feature>
<dbReference type="InterPro" id="IPR036388">
    <property type="entry name" value="WH-like_DNA-bd_sf"/>
</dbReference>
<dbReference type="PANTHER" id="PTHR16305">
    <property type="entry name" value="TESTICULAR SOLUBLE ADENYLYL CYCLASE"/>
    <property type="match status" value="1"/>
</dbReference>
<dbReference type="SUPFAM" id="SSF46894">
    <property type="entry name" value="C-terminal effector domain of the bipartite response regulators"/>
    <property type="match status" value="1"/>
</dbReference>
<dbReference type="SMART" id="SM00421">
    <property type="entry name" value="HTH_LUXR"/>
    <property type="match status" value="1"/>
</dbReference>
<evidence type="ECO:0000259" key="3">
    <source>
        <dbReference type="PROSITE" id="PS50043"/>
    </source>
</evidence>
<dbReference type="Proteomes" id="UP001236014">
    <property type="component" value="Chromosome"/>
</dbReference>
<dbReference type="Gene3D" id="1.10.10.10">
    <property type="entry name" value="Winged helix-like DNA-binding domain superfamily/Winged helix DNA-binding domain"/>
    <property type="match status" value="1"/>
</dbReference>
<dbReference type="AlphaFoldDB" id="A0A9Y2ICP1"/>
<dbReference type="PANTHER" id="PTHR16305:SF35">
    <property type="entry name" value="TRANSCRIPTIONAL ACTIVATOR DOMAIN"/>
    <property type="match status" value="1"/>
</dbReference>
<dbReference type="GO" id="GO:0006355">
    <property type="term" value="P:regulation of DNA-templated transcription"/>
    <property type="evidence" value="ECO:0007669"/>
    <property type="project" value="InterPro"/>
</dbReference>
<dbReference type="InterPro" id="IPR000792">
    <property type="entry name" value="Tscrpt_reg_LuxR_C"/>
</dbReference>
<dbReference type="KEGG" id="acab:QRX50_34515"/>
<dbReference type="Gene3D" id="3.40.50.300">
    <property type="entry name" value="P-loop containing nucleotide triphosphate hydrolases"/>
    <property type="match status" value="1"/>
</dbReference>
<sequence>MNTPLPLVARDPEHAQLRELLAAGGTIVVRGAAGLGKTALLTHLANAADEHRVLTVRGIAAEADLPYSALHLLCSALPTELAKLHAHRREVLESAVGLRIGPTPERLPVCVAVVELLALAAEQRPVLCVVDDAQWLDESSAAVLAAVARRLGPAPVTLVFAEHGERFADLPGLRLEPLGHAESRELLVSALDTPLDDAVLDRVVAESRGNPRLLLDAVRPTGGLAGGYGVVPLSCPETARTAATLTPDGRLLLILAAAEPLGEPVRLWQAAARLAIGPDAAEPLETAGLVSFGAWVTFREPRLRQCVYGLASGAERRLVHGALALATDPGLEPDRRAWHLAHATVEPAEALAESLARLADEAGRRGGLPAAAAFLEHAALRTAEPRLRAERAVAAADAHHAAGAVDSAVRLLAVAELGSPGVAARARANRVRARMAFDSGRGGPAVGRLLTSAQDLELCEPRLARPAYLEALGAAIFTGHVDVVHAVLARLATHRPTGSDRLLEGVAQRCTAGYAAAVEPLKLALKTLDNDHEDDARSRLLACLVAPDLWDDDTWHDLTREELASARETGARTILPYVLTHRALAEVHFGHFTRAETLVAEAESLTRLTGTPSFPHAACVLAAWRGHELPAFAESCLENGGMVSATARYATAVLRNGLTAYAEAAEATRDVLDRDGIELQGWSLVELVEGAVRTGDLATATAAADRLSERTCLSGTEWALGVDARSRALLRDGQAAEDLYTEAIDRLGRSRITPHLARARLIYGEWLRRRGRRVDARGPLRAAHEAFVAMRAEAFAARAMRELLATGERARRRVPETSSQLTPQEHRIASLARDGRSNPEIATALSISPRTVEYHLHKVFTKLSITTRTELHLVLAAGADD</sequence>
<dbReference type="InterPro" id="IPR027417">
    <property type="entry name" value="P-loop_NTPase"/>
</dbReference>
<keyword evidence="5" id="KW-1185">Reference proteome</keyword>
<dbReference type="EMBL" id="CP127294">
    <property type="protein sequence ID" value="WIX76551.1"/>
    <property type="molecule type" value="Genomic_DNA"/>
</dbReference>
<keyword evidence="1" id="KW-0547">Nucleotide-binding</keyword>
<gene>
    <name evidence="4" type="ORF">QRX50_34515</name>
</gene>
<name>A0A9Y2ICP1_9PSEU</name>
<dbReference type="PRINTS" id="PR00038">
    <property type="entry name" value="HTHLUXR"/>
</dbReference>
<proteinExistence type="predicted"/>
<dbReference type="GO" id="GO:0003677">
    <property type="term" value="F:DNA binding"/>
    <property type="evidence" value="ECO:0007669"/>
    <property type="project" value="InterPro"/>
</dbReference>
<dbReference type="PROSITE" id="PS50043">
    <property type="entry name" value="HTH_LUXR_2"/>
    <property type="match status" value="1"/>
</dbReference>
<dbReference type="SUPFAM" id="SSF52540">
    <property type="entry name" value="P-loop containing nucleoside triphosphate hydrolases"/>
    <property type="match status" value="1"/>
</dbReference>
<dbReference type="GO" id="GO:0004016">
    <property type="term" value="F:adenylate cyclase activity"/>
    <property type="evidence" value="ECO:0007669"/>
    <property type="project" value="TreeGrafter"/>
</dbReference>
<reference evidence="4 5" key="1">
    <citation type="submission" date="2023-06" db="EMBL/GenBank/DDBJ databases">
        <authorList>
            <person name="Oyuntsetseg B."/>
            <person name="Kim S.B."/>
        </authorList>
    </citation>
    <scope>NUCLEOTIDE SEQUENCE [LARGE SCALE GENOMIC DNA]</scope>
    <source>
        <strain evidence="4 5">2-15</strain>
    </source>
</reference>
<evidence type="ECO:0000256" key="2">
    <source>
        <dbReference type="ARBA" id="ARBA00022840"/>
    </source>
</evidence>
<dbReference type="InterPro" id="IPR016032">
    <property type="entry name" value="Sig_transdc_resp-reg_C-effctor"/>
</dbReference>
<dbReference type="GO" id="GO:0005524">
    <property type="term" value="F:ATP binding"/>
    <property type="evidence" value="ECO:0007669"/>
    <property type="project" value="UniProtKB-KW"/>
</dbReference>